<name>A0A0M3V4X0_9NOSO</name>
<dbReference type="PATRIC" id="fig|224013.5.peg.1756"/>
<dbReference type="RefSeq" id="WP_062290276.1">
    <property type="nucleotide sequence ID" value="NZ_CP012036.1"/>
</dbReference>
<sequence length="201" mass="23495">MSHKINQFPNLETYKINPGEVLTPFQKKILLKNLQTNLQPEYRRRIEIMLLADQGKSPSKICQILGCSYHMARYWTSVAKAGLAHQWQEQKIGRPKLINAQYLDRLKELVTHSPQEYGYPFQNWTAQWLSKHLANEMGIKVTERHISRLLKQMGLSTKQKNNSNQQETNDIQNSEIIICDLQLNFEPNSLSELFDFVNTHE</sequence>
<dbReference type="KEGG" id="npz:ACX27_07215"/>
<dbReference type="InterPro" id="IPR009057">
    <property type="entry name" value="Homeodomain-like_sf"/>
</dbReference>
<evidence type="ECO:0000313" key="2">
    <source>
        <dbReference type="Proteomes" id="UP000062645"/>
    </source>
</evidence>
<proteinExistence type="predicted"/>
<dbReference type="AlphaFoldDB" id="A0A0M3V4X0"/>
<reference evidence="1 2" key="2">
    <citation type="journal article" date="2016" name="Genome Announc.">
        <title>Draft Genome Sequence of the N2-Fixing Cyanobacterium Nostoc piscinale CENA21, Isolated from the Brazilian Amazon Floodplain.</title>
        <authorList>
            <person name="Leao T."/>
            <person name="Guimaraes P.I."/>
            <person name="de Melo A.G."/>
            <person name="Ramos R.T."/>
            <person name="Leao P.N."/>
            <person name="Silva A."/>
            <person name="Fiore M.F."/>
            <person name="Schneider M.P."/>
        </authorList>
    </citation>
    <scope>NUCLEOTIDE SEQUENCE [LARGE SCALE GENOMIC DNA]</scope>
    <source>
        <strain evidence="1 2">CENA21</strain>
    </source>
</reference>
<dbReference type="Proteomes" id="UP000062645">
    <property type="component" value="Chromosome"/>
</dbReference>
<dbReference type="STRING" id="224013.ACX27_07215"/>
<reference evidence="2" key="1">
    <citation type="submission" date="2015-07" db="EMBL/GenBank/DDBJ databases">
        <title>Genome Of Nitrogen-Fixing Cyanobacterium Nostoc piscinale CENA21 From Solimoes/Amazon River Floodplain Sediments And Comparative Genomics To Uncover Biosynthetic Natural Products Potential.</title>
        <authorList>
            <person name="Leao T.F."/>
            <person name="Leao P.N."/>
            <person name="Guimaraes P.I."/>
            <person name="de Melo A.G.C."/>
            <person name="Ramos R.T.J."/>
            <person name="Silva A."/>
            <person name="Fiore M.F."/>
            <person name="Schneider M.P.C."/>
        </authorList>
    </citation>
    <scope>NUCLEOTIDE SEQUENCE [LARGE SCALE GENOMIC DNA]</scope>
    <source>
        <strain evidence="2">CENA21</strain>
    </source>
</reference>
<organism evidence="1 2">
    <name type="scientific">Nostoc piscinale CENA21</name>
    <dbReference type="NCBI Taxonomy" id="224013"/>
    <lineage>
        <taxon>Bacteria</taxon>
        <taxon>Bacillati</taxon>
        <taxon>Cyanobacteriota</taxon>
        <taxon>Cyanophyceae</taxon>
        <taxon>Nostocales</taxon>
        <taxon>Nostocaceae</taxon>
        <taxon>Nostoc</taxon>
    </lineage>
</organism>
<evidence type="ECO:0000313" key="1">
    <source>
        <dbReference type="EMBL" id="ALF52687.1"/>
    </source>
</evidence>
<dbReference type="EMBL" id="CP012036">
    <property type="protein sequence ID" value="ALF52687.1"/>
    <property type="molecule type" value="Genomic_DNA"/>
</dbReference>
<dbReference type="OrthoDB" id="484211at2"/>
<dbReference type="SUPFAM" id="SSF46689">
    <property type="entry name" value="Homeodomain-like"/>
    <property type="match status" value="1"/>
</dbReference>
<dbReference type="Pfam" id="PF13565">
    <property type="entry name" value="HTH_32"/>
    <property type="match status" value="1"/>
</dbReference>
<dbReference type="Pfam" id="PF13384">
    <property type="entry name" value="HTH_23"/>
    <property type="match status" value="1"/>
</dbReference>
<gene>
    <name evidence="1" type="ORF">ACX27_07215</name>
</gene>
<protein>
    <submittedName>
        <fullName evidence="1">Transposase</fullName>
    </submittedName>
</protein>
<keyword evidence="2" id="KW-1185">Reference proteome</keyword>
<accession>A0A0M3V4X0</accession>